<dbReference type="InterPro" id="IPR014030">
    <property type="entry name" value="Ketoacyl_synth_N"/>
</dbReference>
<evidence type="ECO:0000313" key="11">
    <source>
        <dbReference type="EMBL" id="WLQ38468.1"/>
    </source>
</evidence>
<evidence type="ECO:0000256" key="8">
    <source>
        <dbReference type="SAM" id="MobiDB-lite"/>
    </source>
</evidence>
<dbReference type="SUPFAM" id="SSF52151">
    <property type="entry name" value="FabD/lysophospholipase-like"/>
    <property type="match status" value="2"/>
</dbReference>
<evidence type="ECO:0000256" key="5">
    <source>
        <dbReference type="ARBA" id="ARBA00023194"/>
    </source>
</evidence>
<feature type="domain" description="Carrier" evidence="9">
    <location>
        <begin position="1421"/>
        <end position="1496"/>
    </location>
</feature>
<dbReference type="SMART" id="SM00825">
    <property type="entry name" value="PKS_KS"/>
    <property type="match status" value="2"/>
</dbReference>
<evidence type="ECO:0000313" key="12">
    <source>
        <dbReference type="Proteomes" id="UP001239522"/>
    </source>
</evidence>
<feature type="region of interest" description="Disordered" evidence="8">
    <location>
        <begin position="470"/>
        <end position="500"/>
    </location>
</feature>
<dbReference type="InterPro" id="IPR050091">
    <property type="entry name" value="PKS_NRPS_Biosynth_Enz"/>
</dbReference>
<dbReference type="InterPro" id="IPR020841">
    <property type="entry name" value="PKS_Beta-ketoAc_synthase_dom"/>
</dbReference>
<dbReference type="SUPFAM" id="SSF47336">
    <property type="entry name" value="ACP-like"/>
    <property type="match status" value="2"/>
</dbReference>
<keyword evidence="3" id="KW-0597">Phosphoprotein</keyword>
<proteinExistence type="predicted"/>
<evidence type="ECO:0000256" key="4">
    <source>
        <dbReference type="ARBA" id="ARBA00022679"/>
    </source>
</evidence>
<dbReference type="SUPFAM" id="SSF55048">
    <property type="entry name" value="Probable ACP-binding domain of malonyl-CoA ACP transacylase"/>
    <property type="match status" value="2"/>
</dbReference>
<evidence type="ECO:0000256" key="3">
    <source>
        <dbReference type="ARBA" id="ARBA00022553"/>
    </source>
</evidence>
<accession>A0ABY9HV60</accession>
<evidence type="ECO:0000256" key="1">
    <source>
        <dbReference type="ARBA" id="ARBA00001957"/>
    </source>
</evidence>
<dbReference type="PROSITE" id="PS52004">
    <property type="entry name" value="KS3_2"/>
    <property type="match status" value="2"/>
</dbReference>
<dbReference type="SMART" id="SM00822">
    <property type="entry name" value="PKS_KR"/>
    <property type="match status" value="2"/>
</dbReference>
<dbReference type="Pfam" id="PF00698">
    <property type="entry name" value="Acyl_transf_1"/>
    <property type="match status" value="2"/>
</dbReference>
<evidence type="ECO:0000259" key="9">
    <source>
        <dbReference type="PROSITE" id="PS50075"/>
    </source>
</evidence>
<dbReference type="Pfam" id="PF08659">
    <property type="entry name" value="KR"/>
    <property type="match status" value="2"/>
</dbReference>
<keyword evidence="5" id="KW-0045">Antibiotic biosynthesis</keyword>
<keyword evidence="4" id="KW-0808">Transferase</keyword>
<dbReference type="InterPro" id="IPR018201">
    <property type="entry name" value="Ketoacyl_synth_AS"/>
</dbReference>
<dbReference type="SMART" id="SM01294">
    <property type="entry name" value="PKS_PP_betabranch"/>
    <property type="match status" value="2"/>
</dbReference>
<dbReference type="PANTHER" id="PTHR43775">
    <property type="entry name" value="FATTY ACID SYNTHASE"/>
    <property type="match status" value="1"/>
</dbReference>
<dbReference type="Gene3D" id="3.40.47.10">
    <property type="match status" value="2"/>
</dbReference>
<dbReference type="SMART" id="SM00827">
    <property type="entry name" value="PKS_AT"/>
    <property type="match status" value="2"/>
</dbReference>
<dbReference type="NCBIfam" id="NF045894">
    <property type="entry name" value="PKS_plus_SDR"/>
    <property type="match status" value="1"/>
</dbReference>
<name>A0ABY9HV60_9ACTN</name>
<dbReference type="Gene3D" id="3.40.50.720">
    <property type="entry name" value="NAD(P)-binding Rossmann-like Domain"/>
    <property type="match status" value="2"/>
</dbReference>
<dbReference type="CDD" id="cd08952">
    <property type="entry name" value="KR_1_SDR_x"/>
    <property type="match status" value="2"/>
</dbReference>
<dbReference type="InterPro" id="IPR020806">
    <property type="entry name" value="PKS_PP-bd"/>
</dbReference>
<evidence type="ECO:0000259" key="10">
    <source>
        <dbReference type="PROSITE" id="PS52004"/>
    </source>
</evidence>
<dbReference type="Gene3D" id="3.40.366.10">
    <property type="entry name" value="Malonyl-Coenzyme A Acyl Carrier Protein, domain 2"/>
    <property type="match status" value="2"/>
</dbReference>
<evidence type="ECO:0000256" key="7">
    <source>
        <dbReference type="ARBA" id="ARBA00023315"/>
    </source>
</evidence>
<dbReference type="InterPro" id="IPR013968">
    <property type="entry name" value="PKS_KR"/>
</dbReference>
<dbReference type="Pfam" id="PF00109">
    <property type="entry name" value="ketoacyl-synt"/>
    <property type="match status" value="2"/>
</dbReference>
<dbReference type="InterPro" id="IPR041618">
    <property type="entry name" value="PKS_DE"/>
</dbReference>
<dbReference type="InterPro" id="IPR016036">
    <property type="entry name" value="Malonyl_transacylase_ACP-bd"/>
</dbReference>
<dbReference type="Pfam" id="PF00550">
    <property type="entry name" value="PP-binding"/>
    <property type="match status" value="2"/>
</dbReference>
<dbReference type="EMBL" id="CP120998">
    <property type="protein sequence ID" value="WLQ38468.1"/>
    <property type="molecule type" value="Genomic_DNA"/>
</dbReference>
<dbReference type="SUPFAM" id="SSF53901">
    <property type="entry name" value="Thiolase-like"/>
    <property type="match status" value="2"/>
</dbReference>
<dbReference type="Pfam" id="PF22621">
    <property type="entry name" value="CurL-like_PKS_C"/>
    <property type="match status" value="1"/>
</dbReference>
<comment type="cofactor">
    <cofactor evidence="1">
        <name>pantetheine 4'-phosphate</name>
        <dbReference type="ChEBI" id="CHEBI:47942"/>
    </cofactor>
</comment>
<dbReference type="Pfam" id="PF18369">
    <property type="entry name" value="PKS_DE"/>
    <property type="match status" value="1"/>
</dbReference>
<dbReference type="Pfam" id="PF02801">
    <property type="entry name" value="Ketoacyl-synt_C"/>
    <property type="match status" value="2"/>
</dbReference>
<keyword evidence="2" id="KW-0596">Phosphopantetheine</keyword>
<feature type="domain" description="Carrier" evidence="9">
    <location>
        <begin position="2891"/>
        <end position="2966"/>
    </location>
</feature>
<dbReference type="InterPro" id="IPR001227">
    <property type="entry name" value="Ac_transferase_dom_sf"/>
</dbReference>
<dbReference type="Gene3D" id="3.30.70.3290">
    <property type="match status" value="2"/>
</dbReference>
<dbReference type="SMART" id="SM00823">
    <property type="entry name" value="PKS_PP"/>
    <property type="match status" value="2"/>
</dbReference>
<dbReference type="CDD" id="cd00833">
    <property type="entry name" value="PKS"/>
    <property type="match status" value="2"/>
</dbReference>
<dbReference type="InterPro" id="IPR014043">
    <property type="entry name" value="Acyl_transferase_dom"/>
</dbReference>
<dbReference type="Pfam" id="PF08990">
    <property type="entry name" value="Docking"/>
    <property type="match status" value="1"/>
</dbReference>
<dbReference type="InterPro" id="IPR016035">
    <property type="entry name" value="Acyl_Trfase/lysoPLipase"/>
</dbReference>
<dbReference type="PROSITE" id="PS00606">
    <property type="entry name" value="KS3_1"/>
    <property type="match status" value="2"/>
</dbReference>
<dbReference type="Pfam" id="PF16197">
    <property type="entry name" value="KAsynt_C_assoc"/>
    <property type="match status" value="1"/>
</dbReference>
<dbReference type="PROSITE" id="PS50075">
    <property type="entry name" value="CARRIER"/>
    <property type="match status" value="2"/>
</dbReference>
<dbReference type="PANTHER" id="PTHR43775:SF51">
    <property type="entry name" value="INACTIVE PHENOLPHTHIOCEROL SYNTHESIS POLYKETIDE SYNTHASE TYPE I PKS1-RELATED"/>
    <property type="match status" value="1"/>
</dbReference>
<dbReference type="InterPro" id="IPR032821">
    <property type="entry name" value="PKS_assoc"/>
</dbReference>
<dbReference type="InterPro" id="IPR016039">
    <property type="entry name" value="Thiolase-like"/>
</dbReference>
<keyword evidence="7" id="KW-0012">Acyltransferase</keyword>
<dbReference type="Gene3D" id="1.10.1200.10">
    <property type="entry name" value="ACP-like"/>
    <property type="match status" value="2"/>
</dbReference>
<feature type="domain" description="Ketosynthase family 3 (KS3)" evidence="10">
    <location>
        <begin position="42"/>
        <end position="468"/>
    </location>
</feature>
<evidence type="ECO:0000256" key="2">
    <source>
        <dbReference type="ARBA" id="ARBA00022450"/>
    </source>
</evidence>
<dbReference type="InterPro" id="IPR014031">
    <property type="entry name" value="Ketoacyl_synth_C"/>
</dbReference>
<dbReference type="SUPFAM" id="SSF51735">
    <property type="entry name" value="NAD(P)-binding Rossmann-fold domains"/>
    <property type="match status" value="4"/>
</dbReference>
<keyword evidence="6" id="KW-0511">Multifunctional enzyme</keyword>
<feature type="domain" description="Ketosynthase family 3 (KS3)" evidence="10">
    <location>
        <begin position="1517"/>
        <end position="1937"/>
    </location>
</feature>
<organism evidence="11 12">
    <name type="scientific">Streptomyces castrisilvae</name>
    <dbReference type="NCBI Taxonomy" id="3033811"/>
    <lineage>
        <taxon>Bacteria</taxon>
        <taxon>Bacillati</taxon>
        <taxon>Actinomycetota</taxon>
        <taxon>Actinomycetes</taxon>
        <taxon>Kitasatosporales</taxon>
        <taxon>Streptomycetaceae</taxon>
        <taxon>Streptomyces</taxon>
    </lineage>
</organism>
<gene>
    <name evidence="11" type="ORF">P8A18_33660</name>
</gene>
<dbReference type="InterPro" id="IPR036736">
    <property type="entry name" value="ACP-like_sf"/>
</dbReference>
<reference evidence="11 12" key="1">
    <citation type="submission" date="2023-03" db="EMBL/GenBank/DDBJ databases">
        <title>Isolation and description of six Streptomyces strains from soil environments, able to metabolize different microbial glucans.</title>
        <authorList>
            <person name="Widen T."/>
            <person name="Larsbrink J."/>
        </authorList>
    </citation>
    <scope>NUCLEOTIDE SEQUENCE [LARGE SCALE GENOMIC DNA]</scope>
    <source>
        <strain evidence="11 12">Mut1</strain>
        <plasmid evidence="11 12">unnamed1</plasmid>
    </source>
</reference>
<dbReference type="InterPro" id="IPR006162">
    <property type="entry name" value="Ppantetheine_attach_site"/>
</dbReference>
<dbReference type="PROSITE" id="PS00012">
    <property type="entry name" value="PHOSPHOPANTETHEINE"/>
    <property type="match status" value="2"/>
</dbReference>
<dbReference type="RefSeq" id="WP_306061533.1">
    <property type="nucleotide sequence ID" value="NZ_CP120998.1"/>
</dbReference>
<keyword evidence="11" id="KW-0614">Plasmid</keyword>
<dbReference type="InterPro" id="IPR057326">
    <property type="entry name" value="KR_dom"/>
</dbReference>
<keyword evidence="12" id="KW-1185">Reference proteome</keyword>
<dbReference type="InterPro" id="IPR036291">
    <property type="entry name" value="NAD(P)-bd_dom_sf"/>
</dbReference>
<sequence>MSENRVVSADGEQEKLLGYLKKVTGDLRQAHRRLREIEAASTEPIAIIGMGCRLPGGVRSPQELWQLLDRAGDGMSTFPVDRDWDLERLFGPDSSLPGTSHAREGGFTYDATEFDPAFFGLSPREALAMDPQQRMLLQTSWEAFEHAGIDPTGLKNSDTGVFVGAASTGYGSHLTELPQGVEGYLLTGNSMAVASGRIAYTLGLKGPAVTVDTACSSSLVALHMAVQSLRSGECSLALVGGVTVMSTPGMFLEFSRQQGLSADSRCKAFSDDADGTGWSEGAGLLVLGRLSDAVRDGHRVLAVVRGTAVNQDGASNGLTVPNGPSQQQVIRSALDNAHLAPTDVDAVEAHGTGTKLGDPIEAQALLATYGQKRPADQPLWLGSVKSNIGHTQAAAGVAGVMKMVLAMRNETLPKTLYAEKPSTHVDWSEGGVELLTEARNWPRGERPRRAGISSFGISGTNAHVILEEAPAPAERERAGTDADTGTDTGTGTGAGTDTVTPPVLPWPLSTRQPEALPELAARLRTSLTAHPHTRLQDVGHTLATGRAAFEHRAVVLAPDAESALADLTALATGNATAGRVVRGTAAGRGGRGRRRLAFVFSGQGGQRVGMGRELAEAFPVFAAALDEVCGHFEGLREVMFGDAEALKNTGWAQPALFAVEVALFRLVESWGVRPDYLVGHSVGELAAAHVAGVFSLADACGLVSARAGLMRALPAGGAMWAVRATPDEVTPLLVEGASVAAVNAPGQVVVSGTREAVEAVAAQLADRQGRWLEVSHAFHSALMDPMLAEFAAAAGKLTYDAPHIPIVSTLTGEPVTGFTASYWTDQVRGTVRFADAITHLKSLGVTRFLELGPDATLTGAIDETCEGDALTVAALNRKRPESDTPVRALAQLWADGHPVDWHHFYAATDAQRTDLPTYPFARDRYWMQNPEGAKPQRQEREPGDGLTYEVSWTPLGAVGAAGADVSGDWLIVEPAGAEEASWADALAEELAGRGGQVARLELGAADLDRSALAARLGESADYARVVSFLGQEESGSGGVAASAVLVQALGDAGVACPVWWVTSGAVSVGPGDVVTRPVRAGVWGLGRVVALEEPGRWGGLVDVPDQVAQGAVGRLLEVLAGGCGDEDEVAVRAGAVLGRRLAPARSGDAAWSPAGTVLVTGGTGALGARVARWAVERGAERVVLVSRRGPEAEGAQELREGLQALGAEVDVVACDVAVRAEVEGLFERFDVSAVVHTAGVLDDGVVDGLTPERVAGVWDAKATGAWNLHHASLGRELDAFVLFSSAAGVWGGAGQGAYAAANAALDGLVEYRRAQGLAGSSIGWGPWAEGGMADDATVLARAERGGLTPLAPESALRVLGSASGCVTVADVDWERFVPGMTALRPNPLWDEVAPRRAERPAVGGGGLRERLAGVSGVARRSLVMDVVRGQVAAVLGFADPAAVEVSKAFRDLGFDSLTAVELRNALTAETGLTLASTVVFDYPSVEALTTFVVTKLFGSDEEPAAPGVVPVRQAVGDDPVVVVGMGCRFPGGANSPEELWRLLVEGTDALGGFPADRGWELEGGAAGQGFAPVGGFVAGATDFDAGLFGISPREALAMDPQQRLLLEVVWESLERSGIAPYSLKGLPVGVFAGTNGQDYPALLALAGESGDGYGGTGNSGSVLSGRVSYALGLEGPAVTVDTACSSSLVALHLAAQALRLGECDLALAGGVTVMSTPGAFIEFEKQGGLAGDGRCKAFSEDADGTGWGEGVGVLVLERLSDARSKGHQVLAVVRGSAVNQDGASNGLTAPNGPSQQRVIRQALATAGLSAAEVDAVEAHGTGTKLGDPIEAQALLATYGQDRPADQPLWLGSIKSNIGHTQAAAGVAGVMKMILAMRNGTLPESLHVGAPSSHVDWSEGAVELLDRAREWVPGDRPRRAGVSAFGVSGTNAHVIIEEAPELTREPVAPDFALPVVPWLVSSKTAAGVAEQVRRLTAGVEGLDAADVGLSLATARAALEHRAVVIGTGTGELGEQLAPVVARDGLTGFVFSGQGGQRVGMGQELAGVFPVFATVLDEVCEHFDGLREVMFADADSLKNTGWAQPALFAVEVALFRLVESWGVRPDYLVGHSVGELAAVHVAGVLSLADACRLVAARAGLMQALPTGGAMWAVRATPEEVTPLLVEGASVAAVNAPGQVVVSGTREAVEAVAAQLGDRQGRWLEVSHAFHSHLMDPMLAEFTNAAGELTYDTPDIPIVSTLTGELTGEFTASYWADQVRGTVRFADAVTRLKALGVTRFLELGPDASLVGAIGESDEDAFAVAALNRKQSEPATAVTALARLWADGADVDWAAFYAPTGARTVDLPTYAFQRERYWPGVRRESVVASAADAVFWDAVERGDGELFAAEFGVDVGAPLRETLPAFSAWQRRRREREASDRLRYEVSWAPLRSAVVDVSGGGWLIVEPAGAEDASWADALAEELTGRGGQVTRLRLESGDLDRSALAARLELFADHARVVSFLGQEESGSGGVAASAVLVQALGDAGVACPVWWVTSGAVSAGPGDVVTRPVRAGVWGLGRVVALEEPGRWGGLVDVPDKTSREAVGRLVEVVAGGCGDEDEVAVRGGAVLGRRLVSARSGDAAWSPAGTVLVSGGTGALGARVARWVAERGAEHVVLISRRGPEAEGAQELLTELRALGAAADVVACDVAVRSEVEALFARFDVSAVVHTAGVLDDGVVDGLTPERVAGVWDAKAAGAWNLHHASLGRELDAFVLFSSAAGVWGGAGQGAYAAANAALDGLVEYRRAQGLAGSSIGWGPWAEGGMADDATVLARMDRGGVRPLDPDTALDILGSAEGCFAVADMDWERFVSSVTALRANRLWDEVAPRRAERPAVEAGGLGERLAGLSDVARRSLVMDVVRGQVAAVLGFADPAAVEVSKAFRDLGFDSLTAVELRNALTAETGLKLPSTLAFDHPTTLALTEFLLGELGGESGDEVRDVAAELDRIEAALLALPAPEYARLRIATRLQQLMKRLDGAPTDTSAVDISAKIEAATSDDIFALIDHEIGKR</sequence>
<dbReference type="InterPro" id="IPR009081">
    <property type="entry name" value="PP-bd_ACP"/>
</dbReference>
<geneLocation type="plasmid" evidence="11 12">
    <name>unnamed1</name>
</geneLocation>
<evidence type="ECO:0000256" key="6">
    <source>
        <dbReference type="ARBA" id="ARBA00023268"/>
    </source>
</evidence>
<dbReference type="InterPro" id="IPR015083">
    <property type="entry name" value="NorB/c/GfsB-D-like_docking"/>
</dbReference>
<protein>
    <submittedName>
        <fullName evidence="11">SDR family NAD(P)-dependent oxidoreductase</fullName>
    </submittedName>
</protein>
<dbReference type="Proteomes" id="UP001239522">
    <property type="component" value="Plasmid unnamed1"/>
</dbReference>